<dbReference type="AlphaFoldDB" id="A0AA96JY68"/>
<accession>A0AA96JY68</accession>
<dbReference type="Gene3D" id="1.20.120.1490">
    <property type="match status" value="1"/>
</dbReference>
<dbReference type="InterPro" id="IPR025961">
    <property type="entry name" value="Metal_resist"/>
</dbReference>
<dbReference type="KEGG" id="nneo:PQG83_08965"/>
<organism evidence="2 3">
    <name type="scientific">Candidatus Nitrospira neomarina</name>
    <dbReference type="NCBI Taxonomy" id="3020899"/>
    <lineage>
        <taxon>Bacteria</taxon>
        <taxon>Pseudomonadati</taxon>
        <taxon>Nitrospirota</taxon>
        <taxon>Nitrospiria</taxon>
        <taxon>Nitrospirales</taxon>
        <taxon>Nitrospiraceae</taxon>
        <taxon>Nitrospira</taxon>
    </lineage>
</organism>
<name>A0AA96JY68_9BACT</name>
<gene>
    <name evidence="2" type="ORF">PQG83_08965</name>
</gene>
<reference evidence="2 3" key="1">
    <citation type="submission" date="2023-01" db="EMBL/GenBank/DDBJ databases">
        <title>Cultivation and genomic characterization of new, ubiquitous marine nitrite-oxidizing bacteria from the Nitrospirales.</title>
        <authorList>
            <person name="Mueller A.J."/>
            <person name="Daebeler A."/>
            <person name="Herbold C.W."/>
            <person name="Kirkegaard R.H."/>
            <person name="Daims H."/>
        </authorList>
    </citation>
    <scope>NUCLEOTIDE SEQUENCE [LARGE SCALE GENOMIC DNA]</scope>
    <source>
        <strain evidence="2 3">DK</strain>
    </source>
</reference>
<feature type="compositionally biased region" description="Basic and acidic residues" evidence="1">
    <location>
        <begin position="48"/>
        <end position="66"/>
    </location>
</feature>
<feature type="region of interest" description="Disordered" evidence="1">
    <location>
        <begin position="28"/>
        <end position="66"/>
    </location>
</feature>
<dbReference type="Proteomes" id="UP001302494">
    <property type="component" value="Chromosome"/>
</dbReference>
<feature type="region of interest" description="Disordered" evidence="1">
    <location>
        <begin position="171"/>
        <end position="199"/>
    </location>
</feature>
<keyword evidence="3" id="KW-1185">Reference proteome</keyword>
<evidence type="ECO:0000313" key="2">
    <source>
        <dbReference type="EMBL" id="WNM63870.1"/>
    </source>
</evidence>
<sequence length="199" mass="22136">MQGFKHFLVVVGLVTLVIGGTTSWAGADPGSAHDPHGKQPHAGMGYGKSDHEGMEHHGGLSPLDMKDELGLSEDQVTQLRPLELDYRKTMIQNGADLRLAMVDMGTLMDAKQVDMAAITRKVDEISLLQKNMMMYRVGVYLKVKEALSPVQYEQFRSRVREHMEDMAFHGGEMREGKNPHGEYSEKSHGHDGGIEKNHP</sequence>
<protein>
    <submittedName>
        <fullName evidence="2">Periplasmic heavy metal sensor</fullName>
    </submittedName>
</protein>
<dbReference type="Pfam" id="PF13801">
    <property type="entry name" value="Metal_resist"/>
    <property type="match status" value="1"/>
</dbReference>
<evidence type="ECO:0000256" key="1">
    <source>
        <dbReference type="SAM" id="MobiDB-lite"/>
    </source>
</evidence>
<evidence type="ECO:0000313" key="3">
    <source>
        <dbReference type="Proteomes" id="UP001302494"/>
    </source>
</evidence>
<proteinExistence type="predicted"/>
<dbReference type="RefSeq" id="WP_312748638.1">
    <property type="nucleotide sequence ID" value="NZ_CP116968.1"/>
</dbReference>
<dbReference type="EMBL" id="CP116968">
    <property type="protein sequence ID" value="WNM63870.1"/>
    <property type="molecule type" value="Genomic_DNA"/>
</dbReference>